<dbReference type="GO" id="GO:0016301">
    <property type="term" value="F:kinase activity"/>
    <property type="evidence" value="ECO:0007669"/>
    <property type="project" value="UniProtKB-KW"/>
</dbReference>
<evidence type="ECO:0000313" key="2">
    <source>
        <dbReference type="Proteomes" id="UP000292003"/>
    </source>
</evidence>
<keyword evidence="1" id="KW-0808">Transferase</keyword>
<name>A0A4Q7J3T2_9PSEU</name>
<dbReference type="AlphaFoldDB" id="A0A4Q7J3T2"/>
<gene>
    <name evidence="1" type="ORF">EWH70_25205</name>
</gene>
<comment type="caution">
    <text evidence="1">The sequence shown here is derived from an EMBL/GenBank/DDBJ whole genome shotgun (WGS) entry which is preliminary data.</text>
</comment>
<reference evidence="1 2" key="1">
    <citation type="submission" date="2019-02" db="EMBL/GenBank/DDBJ databases">
        <title>Draft genome sequence of Amycolatopsis sp. 8-3EHSu isolated from roots of Suaeda maritima.</title>
        <authorList>
            <person name="Duangmal K."/>
            <person name="Chantavorakit T."/>
        </authorList>
    </citation>
    <scope>NUCLEOTIDE SEQUENCE [LARGE SCALE GENOMIC DNA]</scope>
    <source>
        <strain evidence="1 2">8-3EHSu</strain>
    </source>
</reference>
<dbReference type="OrthoDB" id="5019413at2"/>
<dbReference type="Gene3D" id="3.40.50.300">
    <property type="entry name" value="P-loop containing nucleotide triphosphate hydrolases"/>
    <property type="match status" value="1"/>
</dbReference>
<dbReference type="EMBL" id="SFCC01000013">
    <property type="protein sequence ID" value="RZQ61306.1"/>
    <property type="molecule type" value="Genomic_DNA"/>
</dbReference>
<dbReference type="SUPFAM" id="SSF52540">
    <property type="entry name" value="P-loop containing nucleoside triphosphate hydrolases"/>
    <property type="match status" value="1"/>
</dbReference>
<keyword evidence="2" id="KW-1185">Reference proteome</keyword>
<organism evidence="1 2">
    <name type="scientific">Amycolatopsis suaedae</name>
    <dbReference type="NCBI Taxonomy" id="2510978"/>
    <lineage>
        <taxon>Bacteria</taxon>
        <taxon>Bacillati</taxon>
        <taxon>Actinomycetota</taxon>
        <taxon>Actinomycetes</taxon>
        <taxon>Pseudonocardiales</taxon>
        <taxon>Pseudonocardiaceae</taxon>
        <taxon>Amycolatopsis</taxon>
    </lineage>
</organism>
<sequence>MSGTGKSTIVRQLVARGYKAVDTDDGWCEPAPGGLQRWREDAITTLLDTEDAEVLFVAGCEENQAGFLPRFDHVVLLSAPAPVLVRRLATRTGNPFGKRPDELRRVLGDLAEIEPLLRESATHEVDTTAPVDEVVSTLLRLVN</sequence>
<keyword evidence="1" id="KW-0418">Kinase</keyword>
<accession>A0A4Q7J3T2</accession>
<dbReference type="InterPro" id="IPR027417">
    <property type="entry name" value="P-loop_NTPase"/>
</dbReference>
<evidence type="ECO:0000313" key="1">
    <source>
        <dbReference type="EMBL" id="RZQ61306.1"/>
    </source>
</evidence>
<proteinExistence type="predicted"/>
<protein>
    <submittedName>
        <fullName evidence="1">Shikimate kinase</fullName>
    </submittedName>
</protein>
<dbReference type="Proteomes" id="UP000292003">
    <property type="component" value="Unassembled WGS sequence"/>
</dbReference>